<dbReference type="EMBL" id="JANBUK010000025">
    <property type="protein sequence ID" value="KAJ2792460.1"/>
    <property type="molecule type" value="Genomic_DNA"/>
</dbReference>
<evidence type="ECO:0000313" key="2">
    <source>
        <dbReference type="Proteomes" id="UP001140066"/>
    </source>
</evidence>
<protein>
    <submittedName>
        <fullName evidence="1">Uncharacterized protein</fullName>
    </submittedName>
</protein>
<evidence type="ECO:0000313" key="1">
    <source>
        <dbReference type="EMBL" id="KAJ2792460.1"/>
    </source>
</evidence>
<proteinExistence type="predicted"/>
<dbReference type="Proteomes" id="UP001140066">
    <property type="component" value="Unassembled WGS sequence"/>
</dbReference>
<name>A0ACC1KNL1_9FUNG</name>
<sequence length="158" mass="17350">MSADSPVDDWESALDAAVAAEAGLLLSSPSSTALPPFINTTPSAPHTTATPADPPQQSVTPPQRQQQGRKHDRALANRAIWEQANSYEPYEPVSELGQTTYLPPIKVLQRTEQHKAGGICRSQKQGADQQEPRADTRTMSLTEKQRAYEEARRKIFGE</sequence>
<accession>A0ACC1KNL1</accession>
<reference evidence="1" key="1">
    <citation type="submission" date="2022-07" db="EMBL/GenBank/DDBJ databases">
        <title>Phylogenomic reconstructions and comparative analyses of Kickxellomycotina fungi.</title>
        <authorList>
            <person name="Reynolds N.K."/>
            <person name="Stajich J.E."/>
            <person name="Barry K."/>
            <person name="Grigoriev I.V."/>
            <person name="Crous P."/>
            <person name="Smith M.E."/>
        </authorList>
    </citation>
    <scope>NUCLEOTIDE SEQUENCE</scope>
    <source>
        <strain evidence="1">BCRC 34191</strain>
    </source>
</reference>
<organism evidence="1 2">
    <name type="scientific">Coemansia linderi</name>
    <dbReference type="NCBI Taxonomy" id="2663919"/>
    <lineage>
        <taxon>Eukaryota</taxon>
        <taxon>Fungi</taxon>
        <taxon>Fungi incertae sedis</taxon>
        <taxon>Zoopagomycota</taxon>
        <taxon>Kickxellomycotina</taxon>
        <taxon>Kickxellomycetes</taxon>
        <taxon>Kickxellales</taxon>
        <taxon>Kickxellaceae</taxon>
        <taxon>Coemansia</taxon>
    </lineage>
</organism>
<keyword evidence="2" id="KW-1185">Reference proteome</keyword>
<gene>
    <name evidence="1" type="ORF">GGI18_000381</name>
</gene>
<comment type="caution">
    <text evidence="1">The sequence shown here is derived from an EMBL/GenBank/DDBJ whole genome shotgun (WGS) entry which is preliminary data.</text>
</comment>